<dbReference type="OrthoDB" id="6089019at2"/>
<protein>
    <recommendedName>
        <fullName evidence="5">General secretion pathway protein N</fullName>
    </recommendedName>
</protein>
<name>A0A4R1GRF0_9GAMM</name>
<dbReference type="AlphaFoldDB" id="A0A4R1GRF0"/>
<feature type="chain" id="PRO_5020861588" description="General secretion pathway protein N" evidence="2">
    <location>
        <begin position="24"/>
        <end position="199"/>
    </location>
</feature>
<evidence type="ECO:0000313" key="4">
    <source>
        <dbReference type="Proteomes" id="UP000294546"/>
    </source>
</evidence>
<dbReference type="Proteomes" id="UP000294546">
    <property type="component" value="Unassembled WGS sequence"/>
</dbReference>
<gene>
    <name evidence="3" type="ORF">CLV83_0861</name>
</gene>
<evidence type="ECO:0000313" key="3">
    <source>
        <dbReference type="EMBL" id="TCK08769.1"/>
    </source>
</evidence>
<feature type="signal peptide" evidence="2">
    <location>
        <begin position="1"/>
        <end position="23"/>
    </location>
</feature>
<comment type="caution">
    <text evidence="3">The sequence shown here is derived from an EMBL/GenBank/DDBJ whole genome shotgun (WGS) entry which is preliminary data.</text>
</comment>
<organism evidence="3 4">
    <name type="scientific">Marinobacterium mangrovicola</name>
    <dbReference type="NCBI Taxonomy" id="1476959"/>
    <lineage>
        <taxon>Bacteria</taxon>
        <taxon>Pseudomonadati</taxon>
        <taxon>Pseudomonadota</taxon>
        <taxon>Gammaproteobacteria</taxon>
        <taxon>Oceanospirillales</taxon>
        <taxon>Oceanospirillaceae</taxon>
        <taxon>Marinobacterium</taxon>
    </lineage>
</organism>
<dbReference type="EMBL" id="SMFU01000007">
    <property type="protein sequence ID" value="TCK08769.1"/>
    <property type="molecule type" value="Genomic_DNA"/>
</dbReference>
<accession>A0A4R1GRF0</accession>
<evidence type="ECO:0008006" key="5">
    <source>
        <dbReference type="Google" id="ProtNLM"/>
    </source>
</evidence>
<keyword evidence="2" id="KW-0732">Signal</keyword>
<evidence type="ECO:0000256" key="1">
    <source>
        <dbReference type="SAM" id="MobiDB-lite"/>
    </source>
</evidence>
<reference evidence="3 4" key="1">
    <citation type="submission" date="2019-03" db="EMBL/GenBank/DDBJ databases">
        <title>Genomic Encyclopedia of Archaeal and Bacterial Type Strains, Phase II (KMG-II): from individual species to whole genera.</title>
        <authorList>
            <person name="Goeker M."/>
        </authorList>
    </citation>
    <scope>NUCLEOTIDE SEQUENCE [LARGE SCALE GENOMIC DNA]</scope>
    <source>
        <strain evidence="3 4">DSM 27697</strain>
    </source>
</reference>
<keyword evidence="4" id="KW-1185">Reference proteome</keyword>
<evidence type="ECO:0000256" key="2">
    <source>
        <dbReference type="SAM" id="SignalP"/>
    </source>
</evidence>
<dbReference type="RefSeq" id="WP_132287982.1">
    <property type="nucleotide sequence ID" value="NZ_SMFU01000007.1"/>
</dbReference>
<sequence>MNIIQALLIGALVLAAIAPAVSAEQENIISDTAPIGAVSQSMELPELPPRDAFDEILQRPLFNTNRRPEASDSQATAVSARELRETWRLTGVFMVGEEQKALFRQRDGEGHRLLTAGMPLDDTWMLNEITPEGVLMDSGDEQVRLDLLEPRDTESVASRAEPTETEQADSEVRRLDERAREAVEQLQQDLQTTRDERNE</sequence>
<feature type="region of interest" description="Disordered" evidence="1">
    <location>
        <begin position="150"/>
        <end position="174"/>
    </location>
</feature>
<proteinExistence type="predicted"/>